<dbReference type="InterPro" id="IPR051549">
    <property type="entry name" value="PEP_Utilizing_Enz"/>
</dbReference>
<name>A0A439DRD0_9MYCO</name>
<dbReference type="PANTHER" id="PTHR43615:SF1">
    <property type="entry name" value="PPDK_N DOMAIN-CONTAINING PROTEIN"/>
    <property type="match status" value="1"/>
</dbReference>
<feature type="domain" description="PEP-utilising enzyme mobile" evidence="1">
    <location>
        <begin position="460"/>
        <end position="530"/>
    </location>
</feature>
<dbReference type="AlphaFoldDB" id="A0A439DRD0"/>
<evidence type="ECO:0000259" key="1">
    <source>
        <dbReference type="Pfam" id="PF00391"/>
    </source>
</evidence>
<dbReference type="RefSeq" id="WP_241566651.1">
    <property type="nucleotide sequence ID" value="NZ_ATDN01000023.1"/>
</dbReference>
<evidence type="ECO:0000313" key="3">
    <source>
        <dbReference type="Proteomes" id="UP000287177"/>
    </source>
</evidence>
<dbReference type="InterPro" id="IPR036637">
    <property type="entry name" value="Phosphohistidine_dom_sf"/>
</dbReference>
<accession>A0A439DRD0</accession>
<dbReference type="EMBL" id="ATDN01000023">
    <property type="protein sequence ID" value="RWA18738.1"/>
    <property type="molecule type" value="Genomic_DNA"/>
</dbReference>
<dbReference type="PANTHER" id="PTHR43615">
    <property type="entry name" value="PHOSPHOENOLPYRUVATE SYNTHASE-RELATED"/>
    <property type="match status" value="1"/>
</dbReference>
<dbReference type="Pfam" id="PF00391">
    <property type="entry name" value="PEP-utilizers"/>
    <property type="match status" value="1"/>
</dbReference>
<proteinExistence type="predicted"/>
<comment type="caution">
    <text evidence="2">The sequence shown here is derived from an EMBL/GenBank/DDBJ whole genome shotgun (WGS) entry which is preliminary data.</text>
</comment>
<evidence type="ECO:0000313" key="2">
    <source>
        <dbReference type="EMBL" id="RWA18738.1"/>
    </source>
</evidence>
<protein>
    <recommendedName>
        <fullName evidence="1">PEP-utilising enzyme mobile domain-containing protein</fullName>
    </recommendedName>
</protein>
<sequence>MTTLEAMFDSLNTTDSRPDQTWTTGNVAEAFPGVFTTFGFDFVFTAMEMAFRRIFYNLGVYSKQELVVPARAEDCFWAVFEGWGAGNIDKFREIANRMPGTTASAVEQQLFGFVRPGTVNENSFRRYPAILTKAPRWLVRTPKRHDTMSAELRGWRLEKLAQIADMDERACLATLADARVRFEDIMSIHMGVAMVSSSLAEKVAALAKSADRPGLEAALLSGVGSDENEVAHDLWALAHEQISLREFTDRHGYHGPNEGQLSGVTWREDPAPVLARLDDYLSISADSPRAPRNRSAAQAATRAEALQDLLAATPRLKRPLVAGVVKLATRYLVLREQGKAGYLRTFDVARAAARRMGTLLAERGLIADPDDIFHLRYQGLVAGIHTDQRDLVAARAAEYQQRQAIRLPKSWSGQPPILKTADEDRTPLSPGEVLTGVAASGGVTEGRARVVRNPDAVELDEGDILVCETTDPAWVPLFLVAGAVVTDHGGLLSHGPIVAREIGIPCVCGTEVGSRRIPDGQLIRVDGDRGTVEILHSSPAVTS</sequence>
<organism evidence="2 3">
    <name type="scientific">Mycolicibacterium elephantis DSM 44368</name>
    <dbReference type="NCBI Taxonomy" id="1335622"/>
    <lineage>
        <taxon>Bacteria</taxon>
        <taxon>Bacillati</taxon>
        <taxon>Actinomycetota</taxon>
        <taxon>Actinomycetes</taxon>
        <taxon>Mycobacteriales</taxon>
        <taxon>Mycobacteriaceae</taxon>
        <taxon>Mycolicibacterium</taxon>
    </lineage>
</organism>
<dbReference type="InterPro" id="IPR008279">
    <property type="entry name" value="PEP-util_enz_mobile_dom"/>
</dbReference>
<dbReference type="SUPFAM" id="SSF52009">
    <property type="entry name" value="Phosphohistidine domain"/>
    <property type="match status" value="1"/>
</dbReference>
<keyword evidence="3" id="KW-1185">Reference proteome</keyword>
<dbReference type="GO" id="GO:0016772">
    <property type="term" value="F:transferase activity, transferring phosphorus-containing groups"/>
    <property type="evidence" value="ECO:0007669"/>
    <property type="project" value="InterPro"/>
</dbReference>
<reference evidence="2 3" key="1">
    <citation type="submission" date="2013-06" db="EMBL/GenBank/DDBJ databases">
        <title>The draft sequence of the Mycobacterium elephantis genome.</title>
        <authorList>
            <person name="Pettersson F.B."/>
            <person name="Das S."/>
            <person name="Dasgupta S."/>
            <person name="Bhattacharya A."/>
            <person name="Kirsebom L.A."/>
        </authorList>
    </citation>
    <scope>NUCLEOTIDE SEQUENCE [LARGE SCALE GENOMIC DNA]</scope>
    <source>
        <strain evidence="2 3">DSM 44368</strain>
    </source>
</reference>
<gene>
    <name evidence="2" type="ORF">MELE44368_03655</name>
</gene>
<dbReference type="Proteomes" id="UP000287177">
    <property type="component" value="Unassembled WGS sequence"/>
</dbReference>
<dbReference type="Gene3D" id="3.50.30.10">
    <property type="entry name" value="Phosphohistidine domain"/>
    <property type="match status" value="1"/>
</dbReference>